<proteinExistence type="predicted"/>
<dbReference type="AlphaFoldDB" id="A0A4R3KCL1"/>
<dbReference type="EMBL" id="SMAB01000017">
    <property type="protein sequence ID" value="TCS80371.1"/>
    <property type="molecule type" value="Genomic_DNA"/>
</dbReference>
<dbReference type="RefSeq" id="WP_207893692.1">
    <property type="nucleotide sequence ID" value="NZ_SMAB01000017.1"/>
</dbReference>
<gene>
    <name evidence="1" type="ORF">EDD72_11738</name>
</gene>
<accession>A0A4R3KCL1</accession>
<keyword evidence="2" id="KW-1185">Reference proteome</keyword>
<protein>
    <submittedName>
        <fullName evidence="1">Uncharacterized protein</fullName>
    </submittedName>
</protein>
<comment type="caution">
    <text evidence="1">The sequence shown here is derived from an EMBL/GenBank/DDBJ whole genome shotgun (WGS) entry which is preliminary data.</text>
</comment>
<name>A0A4R3KCL1_9BACI</name>
<evidence type="ECO:0000313" key="1">
    <source>
        <dbReference type="EMBL" id="TCS80371.1"/>
    </source>
</evidence>
<reference evidence="1 2" key="1">
    <citation type="submission" date="2019-03" db="EMBL/GenBank/DDBJ databases">
        <title>Genomic Encyclopedia of Type Strains, Phase IV (KMG-IV): sequencing the most valuable type-strain genomes for metagenomic binning, comparative biology and taxonomic classification.</title>
        <authorList>
            <person name="Goeker M."/>
        </authorList>
    </citation>
    <scope>NUCLEOTIDE SEQUENCE [LARGE SCALE GENOMIC DNA]</scope>
    <source>
        <strain evidence="1 2">DSM 23802</strain>
    </source>
</reference>
<dbReference type="Proteomes" id="UP000295788">
    <property type="component" value="Unassembled WGS sequence"/>
</dbReference>
<evidence type="ECO:0000313" key="2">
    <source>
        <dbReference type="Proteomes" id="UP000295788"/>
    </source>
</evidence>
<sequence length="84" mass="9999">MIPYDKYKNIEEFREDIDTVGEIIFKYRDKEYSLTYDGEKIFIAESYKQETEQVFNGIEDFLNNYKIDGTSIKDLATKIKVISH</sequence>
<organism evidence="1 2">
    <name type="scientific">Tepidibacillus fermentans</name>
    <dbReference type="NCBI Taxonomy" id="1281767"/>
    <lineage>
        <taxon>Bacteria</taxon>
        <taxon>Bacillati</taxon>
        <taxon>Bacillota</taxon>
        <taxon>Bacilli</taxon>
        <taxon>Bacillales</taxon>
        <taxon>Bacillaceae</taxon>
        <taxon>Tepidibacillus</taxon>
    </lineage>
</organism>